<comment type="subunit">
    <text evidence="10">Associates with subunits I, II and III to form cytochrome c oxidase.</text>
</comment>
<proteinExistence type="inferred from homology"/>
<dbReference type="Proteomes" id="UP000216533">
    <property type="component" value="Unassembled WGS sequence"/>
</dbReference>
<comment type="subcellular location">
    <subcellularLocation>
        <location evidence="2">Cell membrane</location>
        <topology evidence="2">Multi-pass membrane protein</topology>
    </subcellularLocation>
</comment>
<evidence type="ECO:0000256" key="4">
    <source>
        <dbReference type="ARBA" id="ARBA00022475"/>
    </source>
</evidence>
<sequence>MKAESWTFLFLTIYFAIVTPVYWFMAQEPAGTFALGLSGVLGAMVGLYLRFAVGRKIDVRPEDRKDGEIAEGAGELGFFPPQSIWPFWLALSMTIVFLGPIFGWWLTIVGIGMVLGAAAGWVFEFYRGDYAH</sequence>
<comment type="function">
    <text evidence="1 10">Part of cytochrome c oxidase, its function is unknown.</text>
</comment>
<keyword evidence="7 11" id="KW-1133">Transmembrane helix</keyword>
<gene>
    <name evidence="12" type="ORF">CGZ92_02605</name>
</gene>
<evidence type="ECO:0000256" key="9">
    <source>
        <dbReference type="ARBA" id="ARBA00047816"/>
    </source>
</evidence>
<keyword evidence="6 10" id="KW-1278">Translocase</keyword>
<dbReference type="GO" id="GO:0022900">
    <property type="term" value="P:electron transport chain"/>
    <property type="evidence" value="ECO:0007669"/>
    <property type="project" value="InterPro"/>
</dbReference>
<dbReference type="InterPro" id="IPR021050">
    <property type="entry name" value="Cyt_c_oxidase_su4_actinobac"/>
</dbReference>
<evidence type="ECO:0000313" key="12">
    <source>
        <dbReference type="EMBL" id="OYN89628.1"/>
    </source>
</evidence>
<dbReference type="EC" id="7.1.1.9" evidence="10"/>
<accession>A0A255EDJ3</accession>
<dbReference type="EMBL" id="NMVI01000008">
    <property type="protein sequence ID" value="OYN89628.1"/>
    <property type="molecule type" value="Genomic_DNA"/>
</dbReference>
<name>A0A255EDJ3_9ACTN</name>
<keyword evidence="8 10" id="KW-0472">Membrane</keyword>
<evidence type="ECO:0000256" key="10">
    <source>
        <dbReference type="PIRNR" id="PIRNR017385"/>
    </source>
</evidence>
<comment type="caution">
    <text evidence="12">The sequence shown here is derived from an EMBL/GenBank/DDBJ whole genome shotgun (WGS) entry which is preliminary data.</text>
</comment>
<evidence type="ECO:0000256" key="7">
    <source>
        <dbReference type="ARBA" id="ARBA00022989"/>
    </source>
</evidence>
<evidence type="ECO:0000256" key="2">
    <source>
        <dbReference type="ARBA" id="ARBA00004651"/>
    </source>
</evidence>
<evidence type="ECO:0000256" key="6">
    <source>
        <dbReference type="ARBA" id="ARBA00022967"/>
    </source>
</evidence>
<dbReference type="AlphaFoldDB" id="A0A255EDJ3"/>
<protein>
    <recommendedName>
        <fullName evidence="10">Cytochrome c oxidase polypeptide 4</fullName>
        <ecNumber evidence="10">7.1.1.9</ecNumber>
    </recommendedName>
    <alternativeName>
        <fullName evidence="10">Cytochrome aa3 subunit 4</fullName>
    </alternativeName>
    <alternativeName>
        <fullName evidence="10">Cytochrome c oxidase polypeptide IV</fullName>
    </alternativeName>
</protein>
<comment type="catalytic activity">
    <reaction evidence="9 10">
        <text>4 Fe(II)-[cytochrome c] + O2 + 8 H(+)(in) = 4 Fe(III)-[cytochrome c] + 2 H2O + 4 H(+)(out)</text>
        <dbReference type="Rhea" id="RHEA:11436"/>
        <dbReference type="Rhea" id="RHEA-COMP:10350"/>
        <dbReference type="Rhea" id="RHEA-COMP:14399"/>
        <dbReference type="ChEBI" id="CHEBI:15377"/>
        <dbReference type="ChEBI" id="CHEBI:15378"/>
        <dbReference type="ChEBI" id="CHEBI:15379"/>
        <dbReference type="ChEBI" id="CHEBI:29033"/>
        <dbReference type="ChEBI" id="CHEBI:29034"/>
        <dbReference type="EC" id="7.1.1.9"/>
    </reaction>
</comment>
<evidence type="ECO:0000256" key="8">
    <source>
        <dbReference type="ARBA" id="ARBA00023136"/>
    </source>
</evidence>
<evidence type="ECO:0000256" key="1">
    <source>
        <dbReference type="ARBA" id="ARBA00002536"/>
    </source>
</evidence>
<evidence type="ECO:0000256" key="11">
    <source>
        <dbReference type="SAM" id="Phobius"/>
    </source>
</evidence>
<evidence type="ECO:0000256" key="5">
    <source>
        <dbReference type="ARBA" id="ARBA00022692"/>
    </source>
</evidence>
<evidence type="ECO:0000313" key="13">
    <source>
        <dbReference type="Proteomes" id="UP000216533"/>
    </source>
</evidence>
<feature type="transmembrane region" description="Helical" evidence="11">
    <location>
        <begin position="31"/>
        <end position="51"/>
    </location>
</feature>
<evidence type="ECO:0000256" key="3">
    <source>
        <dbReference type="ARBA" id="ARBA00006870"/>
    </source>
</evidence>
<feature type="transmembrane region" description="Helical" evidence="11">
    <location>
        <begin position="108"/>
        <end position="126"/>
    </location>
</feature>
<comment type="similarity">
    <text evidence="3 10">Belongs to the cytochrome c oxidase bacterial subunit CtaF family.</text>
</comment>
<reference evidence="12 13" key="1">
    <citation type="submission" date="2017-07" db="EMBL/GenBank/DDBJ databases">
        <title>Draft whole genome sequences of clinical Proprionibacteriaceae strains.</title>
        <authorList>
            <person name="Bernier A.-M."/>
            <person name="Bernard K."/>
            <person name="Domingo M.-C."/>
        </authorList>
    </citation>
    <scope>NUCLEOTIDE SEQUENCE [LARGE SCALE GENOMIC DNA]</scope>
    <source>
        <strain evidence="12 13">NML 160184</strain>
    </source>
</reference>
<keyword evidence="4 10" id="KW-1003">Cell membrane</keyword>
<organism evidence="12 13">
    <name type="scientific">Parenemella sanctibonifatiensis</name>
    <dbReference type="NCBI Taxonomy" id="2016505"/>
    <lineage>
        <taxon>Bacteria</taxon>
        <taxon>Bacillati</taxon>
        <taxon>Actinomycetota</taxon>
        <taxon>Actinomycetes</taxon>
        <taxon>Propionibacteriales</taxon>
        <taxon>Propionibacteriaceae</taxon>
        <taxon>Parenemella</taxon>
    </lineage>
</organism>
<dbReference type="GO" id="GO:0005886">
    <property type="term" value="C:plasma membrane"/>
    <property type="evidence" value="ECO:0007669"/>
    <property type="project" value="UniProtKB-SubCell"/>
</dbReference>
<dbReference type="Pfam" id="PF12270">
    <property type="entry name" value="Cyt_c_ox_IV"/>
    <property type="match status" value="1"/>
</dbReference>
<dbReference type="PIRSF" id="PIRSF017385">
    <property type="entry name" value="CtaF"/>
    <property type="match status" value="1"/>
</dbReference>
<feature type="transmembrane region" description="Helical" evidence="11">
    <location>
        <begin position="7"/>
        <end position="25"/>
    </location>
</feature>
<dbReference type="GO" id="GO:0004129">
    <property type="term" value="F:cytochrome-c oxidase activity"/>
    <property type="evidence" value="ECO:0007669"/>
    <property type="project" value="UniProtKB-EC"/>
</dbReference>
<dbReference type="RefSeq" id="WP_094449834.1">
    <property type="nucleotide sequence ID" value="NZ_NMVI01000008.1"/>
</dbReference>
<keyword evidence="5 11" id="KW-0812">Transmembrane</keyword>
<feature type="transmembrane region" description="Helical" evidence="11">
    <location>
        <begin position="84"/>
        <end position="102"/>
    </location>
</feature>